<organism evidence="1 2">
    <name type="scientific">Ambispora leptoticha</name>
    <dbReference type="NCBI Taxonomy" id="144679"/>
    <lineage>
        <taxon>Eukaryota</taxon>
        <taxon>Fungi</taxon>
        <taxon>Fungi incertae sedis</taxon>
        <taxon>Mucoromycota</taxon>
        <taxon>Glomeromycotina</taxon>
        <taxon>Glomeromycetes</taxon>
        <taxon>Archaeosporales</taxon>
        <taxon>Ambisporaceae</taxon>
        <taxon>Ambispora</taxon>
    </lineage>
</organism>
<comment type="caution">
    <text evidence="1">The sequence shown here is derived from an EMBL/GenBank/DDBJ whole genome shotgun (WGS) entry which is preliminary data.</text>
</comment>
<feature type="non-terminal residue" evidence="1">
    <location>
        <position position="1"/>
    </location>
</feature>
<sequence length="70" mass="7774">MSYFDPLNLILEKSTDNQLMTKNENITKETLSPAETATKRATAKKRARSPPLSLTKCQGCNALVAKYKCP</sequence>
<protein>
    <submittedName>
        <fullName evidence="1">8474_t:CDS:1</fullName>
    </submittedName>
</protein>
<dbReference type="Proteomes" id="UP000789508">
    <property type="component" value="Unassembled WGS sequence"/>
</dbReference>
<keyword evidence="2" id="KW-1185">Reference proteome</keyword>
<name>A0A9N9G447_9GLOM</name>
<evidence type="ECO:0000313" key="2">
    <source>
        <dbReference type="Proteomes" id="UP000789508"/>
    </source>
</evidence>
<proteinExistence type="predicted"/>
<gene>
    <name evidence="1" type="ORF">ALEPTO_LOCUS7223</name>
</gene>
<reference evidence="1" key="1">
    <citation type="submission" date="2021-06" db="EMBL/GenBank/DDBJ databases">
        <authorList>
            <person name="Kallberg Y."/>
            <person name="Tangrot J."/>
            <person name="Rosling A."/>
        </authorList>
    </citation>
    <scope>NUCLEOTIDE SEQUENCE</scope>
    <source>
        <strain evidence="1">FL130A</strain>
    </source>
</reference>
<dbReference type="EMBL" id="CAJVPS010002987">
    <property type="protein sequence ID" value="CAG8580227.1"/>
    <property type="molecule type" value="Genomic_DNA"/>
</dbReference>
<dbReference type="AlphaFoldDB" id="A0A9N9G447"/>
<accession>A0A9N9G447</accession>
<evidence type="ECO:0000313" key="1">
    <source>
        <dbReference type="EMBL" id="CAG8580227.1"/>
    </source>
</evidence>